<evidence type="ECO:0000256" key="1">
    <source>
        <dbReference type="SAM" id="MobiDB-lite"/>
    </source>
</evidence>
<sequence length="123" mass="12838">MQIDLHGINGIMGTLIGWVVSDDAGPGGHLDQPDHEPGASHFHQHAGRRLRPVGAASTAKLTWEVSDVLGKASTYDQVVTIDEAGPTATVTTPAHHTRLRGTFISGIGGRCGCRCGRTTSSAT</sequence>
<name>A0ABM7LWK4_9ACTN</name>
<evidence type="ECO:0000313" key="2">
    <source>
        <dbReference type="EMBL" id="BCJ43700.1"/>
    </source>
</evidence>
<keyword evidence="3" id="KW-1185">Reference proteome</keyword>
<feature type="region of interest" description="Disordered" evidence="1">
    <location>
        <begin position="26"/>
        <end position="47"/>
    </location>
</feature>
<accession>A0ABM7LWK4</accession>
<dbReference type="RefSeq" id="WP_189331949.1">
    <property type="nucleotide sequence ID" value="NZ_AP023356.1"/>
</dbReference>
<organism evidence="2 3">
    <name type="scientific">Actinoplanes ianthinogenes</name>
    <dbReference type="NCBI Taxonomy" id="122358"/>
    <lineage>
        <taxon>Bacteria</taxon>
        <taxon>Bacillati</taxon>
        <taxon>Actinomycetota</taxon>
        <taxon>Actinomycetes</taxon>
        <taxon>Micromonosporales</taxon>
        <taxon>Micromonosporaceae</taxon>
        <taxon>Actinoplanes</taxon>
    </lineage>
</organism>
<protein>
    <submittedName>
        <fullName evidence="2">Uncharacterized protein</fullName>
    </submittedName>
</protein>
<reference evidence="2 3" key="1">
    <citation type="submission" date="2020-08" db="EMBL/GenBank/DDBJ databases">
        <title>Whole genome shotgun sequence of Actinoplanes ianthinogenes NBRC 13996.</title>
        <authorList>
            <person name="Komaki H."/>
            <person name="Tamura T."/>
        </authorList>
    </citation>
    <scope>NUCLEOTIDE SEQUENCE [LARGE SCALE GENOMIC DNA]</scope>
    <source>
        <strain evidence="2 3">NBRC 13996</strain>
    </source>
</reference>
<proteinExistence type="predicted"/>
<evidence type="ECO:0000313" key="3">
    <source>
        <dbReference type="Proteomes" id="UP000676967"/>
    </source>
</evidence>
<gene>
    <name evidence="2" type="ORF">Aiant_43570</name>
</gene>
<dbReference type="Proteomes" id="UP000676967">
    <property type="component" value="Chromosome"/>
</dbReference>
<dbReference type="EMBL" id="AP023356">
    <property type="protein sequence ID" value="BCJ43700.1"/>
    <property type="molecule type" value="Genomic_DNA"/>
</dbReference>